<dbReference type="Gene3D" id="1.10.260.40">
    <property type="entry name" value="lambda repressor-like DNA-binding domains"/>
    <property type="match status" value="1"/>
</dbReference>
<dbReference type="EMBL" id="BONN01000005">
    <property type="protein sequence ID" value="GIG32991.1"/>
    <property type="molecule type" value="Genomic_DNA"/>
</dbReference>
<dbReference type="SUPFAM" id="SSF47413">
    <property type="entry name" value="lambda repressor-like DNA-binding domains"/>
    <property type="match status" value="1"/>
</dbReference>
<accession>A0ABQ4DB86</accession>
<evidence type="ECO:0000313" key="2">
    <source>
        <dbReference type="EMBL" id="GIG32991.1"/>
    </source>
</evidence>
<feature type="region of interest" description="Disordered" evidence="1">
    <location>
        <begin position="108"/>
        <end position="130"/>
    </location>
</feature>
<sequence>MGTVVRMARTGKPLRPLDRAVVEVLVDKLDSTGLSRRKLAEITGMSTNRIGIILRAEEPPPTIGELSALAGAAGVEASEVLAAAERGLERDRPRIYRLPAAVADAAYEELPDAADDAPDWQREDEEREQY</sequence>
<gene>
    <name evidence="2" type="ORF">Col01nite_21500</name>
</gene>
<proteinExistence type="predicted"/>
<dbReference type="InterPro" id="IPR010982">
    <property type="entry name" value="Lambda_DNA-bd_dom_sf"/>
</dbReference>
<keyword evidence="3" id="KW-1185">Reference proteome</keyword>
<protein>
    <recommendedName>
        <fullName evidence="4">HTH cro/C1-type domain-containing protein</fullName>
    </recommendedName>
</protein>
<organism evidence="2 3">
    <name type="scientific">Cellulomonas oligotrophica</name>
    <dbReference type="NCBI Taxonomy" id="931536"/>
    <lineage>
        <taxon>Bacteria</taxon>
        <taxon>Bacillati</taxon>
        <taxon>Actinomycetota</taxon>
        <taxon>Actinomycetes</taxon>
        <taxon>Micrococcales</taxon>
        <taxon>Cellulomonadaceae</taxon>
        <taxon>Cellulomonas</taxon>
    </lineage>
</organism>
<evidence type="ECO:0000313" key="3">
    <source>
        <dbReference type="Proteomes" id="UP000618382"/>
    </source>
</evidence>
<reference evidence="2 3" key="1">
    <citation type="submission" date="2021-01" db="EMBL/GenBank/DDBJ databases">
        <title>Whole genome shotgun sequence of Cellulomonas oligotrophica NBRC 109435.</title>
        <authorList>
            <person name="Komaki H."/>
            <person name="Tamura T."/>
        </authorList>
    </citation>
    <scope>NUCLEOTIDE SEQUENCE [LARGE SCALE GENOMIC DNA]</scope>
    <source>
        <strain evidence="2 3">NBRC 109435</strain>
    </source>
</reference>
<name>A0ABQ4DB86_9CELL</name>
<dbReference type="Proteomes" id="UP000618382">
    <property type="component" value="Unassembled WGS sequence"/>
</dbReference>
<evidence type="ECO:0008006" key="4">
    <source>
        <dbReference type="Google" id="ProtNLM"/>
    </source>
</evidence>
<evidence type="ECO:0000256" key="1">
    <source>
        <dbReference type="SAM" id="MobiDB-lite"/>
    </source>
</evidence>
<comment type="caution">
    <text evidence="2">The sequence shown here is derived from an EMBL/GenBank/DDBJ whole genome shotgun (WGS) entry which is preliminary data.</text>
</comment>